<dbReference type="Proteomes" id="UP000249016">
    <property type="component" value="Unassembled WGS sequence"/>
</dbReference>
<sequence length="369" mass="42846">MVYAGLSPWLGITGITKELLNDGQSFTGISMEYKQPESLKFDIGSLFKLQIDFGYSPGSDPRTFTGYELKETCYTSFIFKEPGINFKDLLKWIEHYRRLLTTLFGQSSFITYFRVTDSLDLTLNNSYNVFYRNTIDGFPNRAPSLTRMRTQFKDISIPLTNILNRWSMYHLSDDLDYVGWVASKNFHHFSEETFLEVSRSLEVFCGAIMSKNVYSEEIKEKFKLSIINKIYIGEIFGNKTNKELSDSDKDSFDDIVEKMLSAITYSDSISLRRKIKNALSLIKEQLDNEKFKELFSDAKSLPDVIVDNRNYYTHYDENSIKKIKKNELNIEQLVLLTRKVKKIFLLLLFKDLGIPMQQIANSLIHLDVS</sequence>
<evidence type="ECO:0000313" key="2">
    <source>
        <dbReference type="EMBL" id="RAI76576.1"/>
    </source>
</evidence>
<organism evidence="2 3">
    <name type="scientific">Spirosoma telluris</name>
    <dbReference type="NCBI Taxonomy" id="2183553"/>
    <lineage>
        <taxon>Bacteria</taxon>
        <taxon>Pseudomonadati</taxon>
        <taxon>Bacteroidota</taxon>
        <taxon>Cytophagia</taxon>
        <taxon>Cytophagales</taxon>
        <taxon>Cytophagaceae</taxon>
        <taxon>Spirosoma</taxon>
    </lineage>
</organism>
<feature type="domain" description="Apea-like HEPN" evidence="1">
    <location>
        <begin position="230"/>
        <end position="357"/>
    </location>
</feature>
<dbReference type="AlphaFoldDB" id="A0A327NRJ3"/>
<proteinExistence type="predicted"/>
<reference evidence="2 3" key="1">
    <citation type="submission" date="2018-06" db="EMBL/GenBank/DDBJ databases">
        <title>Spirosoma sp. HMF3257 Genome sequencing and assembly.</title>
        <authorList>
            <person name="Kang H."/>
            <person name="Cha I."/>
            <person name="Kim H."/>
            <person name="Kang J."/>
            <person name="Joh K."/>
        </authorList>
    </citation>
    <scope>NUCLEOTIDE SEQUENCE [LARGE SCALE GENOMIC DNA]</scope>
    <source>
        <strain evidence="2 3">HMF3257</strain>
    </source>
</reference>
<gene>
    <name evidence="2" type="ORF">HMF3257_24805</name>
</gene>
<keyword evidence="3" id="KW-1185">Reference proteome</keyword>
<dbReference type="Pfam" id="PF18739">
    <property type="entry name" value="HEPN_Apea"/>
    <property type="match status" value="1"/>
</dbReference>
<dbReference type="InterPro" id="IPR041229">
    <property type="entry name" value="HEPN_Apea"/>
</dbReference>
<dbReference type="EMBL" id="QLII01000001">
    <property type="protein sequence ID" value="RAI76576.1"/>
    <property type="molecule type" value="Genomic_DNA"/>
</dbReference>
<accession>A0A327NRJ3</accession>
<name>A0A327NRJ3_9BACT</name>
<protein>
    <recommendedName>
        <fullName evidence="1">Apea-like HEPN domain-containing protein</fullName>
    </recommendedName>
</protein>
<comment type="caution">
    <text evidence="2">The sequence shown here is derived from an EMBL/GenBank/DDBJ whole genome shotgun (WGS) entry which is preliminary data.</text>
</comment>
<dbReference type="OrthoDB" id="1351641at2"/>
<evidence type="ECO:0000259" key="1">
    <source>
        <dbReference type="Pfam" id="PF18739"/>
    </source>
</evidence>
<evidence type="ECO:0000313" key="3">
    <source>
        <dbReference type="Proteomes" id="UP000249016"/>
    </source>
</evidence>